<dbReference type="InterPro" id="IPR000719">
    <property type="entry name" value="Prot_kinase_dom"/>
</dbReference>
<dbReference type="Gene3D" id="1.10.510.10">
    <property type="entry name" value="Transferase(Phosphotransferase) domain 1"/>
    <property type="match status" value="1"/>
</dbReference>
<dbReference type="GO" id="GO:0005524">
    <property type="term" value="F:ATP binding"/>
    <property type="evidence" value="ECO:0007669"/>
    <property type="project" value="InterPro"/>
</dbReference>
<reference evidence="2" key="2">
    <citation type="submission" date="2020-11" db="EMBL/GenBank/DDBJ databases">
        <authorList>
            <consortium name="DOE Joint Genome Institute"/>
            <person name="Kuo A."/>
            <person name="Miyauchi S."/>
            <person name="Kiss E."/>
            <person name="Drula E."/>
            <person name="Kohler A."/>
            <person name="Sanchez-Garcia M."/>
            <person name="Andreopoulos B."/>
            <person name="Barry K.W."/>
            <person name="Bonito G."/>
            <person name="Buee M."/>
            <person name="Carver A."/>
            <person name="Chen C."/>
            <person name="Cichocki N."/>
            <person name="Clum A."/>
            <person name="Culley D."/>
            <person name="Crous P.W."/>
            <person name="Fauchery L."/>
            <person name="Girlanda M."/>
            <person name="Hayes R."/>
            <person name="Keri Z."/>
            <person name="Labutti K."/>
            <person name="Lipzen A."/>
            <person name="Lombard V."/>
            <person name="Magnuson J."/>
            <person name="Maillard F."/>
            <person name="Morin E."/>
            <person name="Murat C."/>
            <person name="Nolan M."/>
            <person name="Ohm R."/>
            <person name="Pangilinan J."/>
            <person name="Pereira M."/>
            <person name="Perotto S."/>
            <person name="Peter M."/>
            <person name="Riley R."/>
            <person name="Sitrit Y."/>
            <person name="Stielow B."/>
            <person name="Szollosi G."/>
            <person name="Zifcakova L."/>
            <person name="Stursova M."/>
            <person name="Spatafora J.W."/>
            <person name="Tedersoo L."/>
            <person name="Vaario L.-M."/>
            <person name="Yamada A."/>
            <person name="Yan M."/>
            <person name="Wang P."/>
            <person name="Xu J."/>
            <person name="Bruns T."/>
            <person name="Baldrian P."/>
            <person name="Vilgalys R."/>
            <person name="Henrissat B."/>
            <person name="Grigoriev I.V."/>
            <person name="Hibbett D."/>
            <person name="Nagy L.G."/>
            <person name="Martin F.M."/>
        </authorList>
    </citation>
    <scope>NUCLEOTIDE SEQUENCE</scope>
    <source>
        <strain evidence="2">UH-Tt-Lm1</strain>
    </source>
</reference>
<evidence type="ECO:0000313" key="2">
    <source>
        <dbReference type="EMBL" id="KAF9785749.1"/>
    </source>
</evidence>
<accession>A0A9P6HGV9</accession>
<dbReference type="Pfam" id="PF07714">
    <property type="entry name" value="PK_Tyr_Ser-Thr"/>
    <property type="match status" value="1"/>
</dbReference>
<dbReference type="EMBL" id="WIUZ02000006">
    <property type="protein sequence ID" value="KAF9785749.1"/>
    <property type="molecule type" value="Genomic_DNA"/>
</dbReference>
<dbReference type="PROSITE" id="PS50011">
    <property type="entry name" value="PROTEIN_KINASE_DOM"/>
    <property type="match status" value="1"/>
</dbReference>
<protein>
    <recommendedName>
        <fullName evidence="1">Protein kinase domain-containing protein</fullName>
    </recommendedName>
</protein>
<proteinExistence type="predicted"/>
<gene>
    <name evidence="2" type="ORF">BJ322DRAFT_737992</name>
</gene>
<evidence type="ECO:0000259" key="1">
    <source>
        <dbReference type="PROSITE" id="PS50011"/>
    </source>
</evidence>
<comment type="caution">
    <text evidence="2">The sequence shown here is derived from an EMBL/GenBank/DDBJ whole genome shotgun (WGS) entry which is preliminary data.</text>
</comment>
<keyword evidence="3" id="KW-1185">Reference proteome</keyword>
<dbReference type="Proteomes" id="UP000736335">
    <property type="component" value="Unassembled WGS sequence"/>
</dbReference>
<feature type="domain" description="Protein kinase" evidence="1">
    <location>
        <begin position="1"/>
        <end position="110"/>
    </location>
</feature>
<dbReference type="SUPFAM" id="SSF56112">
    <property type="entry name" value="Protein kinase-like (PK-like)"/>
    <property type="match status" value="1"/>
</dbReference>
<dbReference type="InterPro" id="IPR011009">
    <property type="entry name" value="Kinase-like_dom_sf"/>
</dbReference>
<organism evidence="2 3">
    <name type="scientific">Thelephora terrestris</name>
    <dbReference type="NCBI Taxonomy" id="56493"/>
    <lineage>
        <taxon>Eukaryota</taxon>
        <taxon>Fungi</taxon>
        <taxon>Dikarya</taxon>
        <taxon>Basidiomycota</taxon>
        <taxon>Agaricomycotina</taxon>
        <taxon>Agaricomycetes</taxon>
        <taxon>Thelephorales</taxon>
        <taxon>Thelephoraceae</taxon>
        <taxon>Thelephora</taxon>
    </lineage>
</organism>
<dbReference type="InterPro" id="IPR001245">
    <property type="entry name" value="Ser-Thr/Tyr_kinase_cat_dom"/>
</dbReference>
<evidence type="ECO:0000313" key="3">
    <source>
        <dbReference type="Proteomes" id="UP000736335"/>
    </source>
</evidence>
<dbReference type="GO" id="GO:0004672">
    <property type="term" value="F:protein kinase activity"/>
    <property type="evidence" value="ECO:0007669"/>
    <property type="project" value="InterPro"/>
</dbReference>
<dbReference type="OrthoDB" id="4062651at2759"/>
<dbReference type="AlphaFoldDB" id="A0A9P6HGV9"/>
<sequence>MEINIKHQRFNFPEAYGMDKIIITKESDVYGMAMVIYEALTEKKPYHNCSDSSILPKAQAGETPERPPDKIDDSVWVLLQGCWSRDPANRPPIGDVYSALLGRAQGQLLIAGLPAKLMLQFQGIKLSPNQSKRQSFYVKLRYGKKDHTTSPTNCVYSSGEHAWTNVESWPIDTNKQHHGQSFFVKVLIRNLFTKDKIRTSGKFTLSADKVDKVTSVKLEALEKTEPVVVRVLLIQM</sequence>
<reference evidence="2" key="1">
    <citation type="journal article" date="2020" name="Nat. Commun.">
        <title>Large-scale genome sequencing of mycorrhizal fungi provides insights into the early evolution of symbiotic traits.</title>
        <authorList>
            <person name="Miyauchi S."/>
            <person name="Kiss E."/>
            <person name="Kuo A."/>
            <person name="Drula E."/>
            <person name="Kohler A."/>
            <person name="Sanchez-Garcia M."/>
            <person name="Morin E."/>
            <person name="Andreopoulos B."/>
            <person name="Barry K.W."/>
            <person name="Bonito G."/>
            <person name="Buee M."/>
            <person name="Carver A."/>
            <person name="Chen C."/>
            <person name="Cichocki N."/>
            <person name="Clum A."/>
            <person name="Culley D."/>
            <person name="Crous P.W."/>
            <person name="Fauchery L."/>
            <person name="Girlanda M."/>
            <person name="Hayes R.D."/>
            <person name="Keri Z."/>
            <person name="LaButti K."/>
            <person name="Lipzen A."/>
            <person name="Lombard V."/>
            <person name="Magnuson J."/>
            <person name="Maillard F."/>
            <person name="Murat C."/>
            <person name="Nolan M."/>
            <person name="Ohm R.A."/>
            <person name="Pangilinan J."/>
            <person name="Pereira M.F."/>
            <person name="Perotto S."/>
            <person name="Peter M."/>
            <person name="Pfister S."/>
            <person name="Riley R."/>
            <person name="Sitrit Y."/>
            <person name="Stielow J.B."/>
            <person name="Szollosi G."/>
            <person name="Zifcakova L."/>
            <person name="Stursova M."/>
            <person name="Spatafora J.W."/>
            <person name="Tedersoo L."/>
            <person name="Vaario L.M."/>
            <person name="Yamada A."/>
            <person name="Yan M."/>
            <person name="Wang P."/>
            <person name="Xu J."/>
            <person name="Bruns T."/>
            <person name="Baldrian P."/>
            <person name="Vilgalys R."/>
            <person name="Dunand C."/>
            <person name="Henrissat B."/>
            <person name="Grigoriev I.V."/>
            <person name="Hibbett D."/>
            <person name="Nagy L.G."/>
            <person name="Martin F.M."/>
        </authorList>
    </citation>
    <scope>NUCLEOTIDE SEQUENCE</scope>
    <source>
        <strain evidence="2">UH-Tt-Lm1</strain>
    </source>
</reference>
<name>A0A9P6HGV9_9AGAM</name>